<feature type="domain" description="Heparan-alpha-glucosaminide N-acetyltransferase catalytic" evidence="2">
    <location>
        <begin position="18"/>
        <end position="173"/>
    </location>
</feature>
<keyword evidence="1" id="KW-0812">Transmembrane</keyword>
<dbReference type="Pfam" id="PF07786">
    <property type="entry name" value="HGSNAT_cat"/>
    <property type="match status" value="1"/>
</dbReference>
<dbReference type="AlphaFoldDB" id="A0A5C6CG84"/>
<keyword evidence="1" id="KW-1133">Transmembrane helix</keyword>
<accession>A0A5C6CG84</accession>
<dbReference type="PANTHER" id="PTHR31061:SF24">
    <property type="entry name" value="LD22376P"/>
    <property type="match status" value="1"/>
</dbReference>
<organism evidence="3 4">
    <name type="scientific">Bythopirellula polymerisocia</name>
    <dbReference type="NCBI Taxonomy" id="2528003"/>
    <lineage>
        <taxon>Bacteria</taxon>
        <taxon>Pseudomonadati</taxon>
        <taxon>Planctomycetota</taxon>
        <taxon>Planctomycetia</taxon>
        <taxon>Pirellulales</taxon>
        <taxon>Lacipirellulaceae</taxon>
        <taxon>Bythopirellula</taxon>
    </lineage>
</organism>
<evidence type="ECO:0000259" key="2">
    <source>
        <dbReference type="Pfam" id="PF07786"/>
    </source>
</evidence>
<feature type="transmembrane region" description="Helical" evidence="1">
    <location>
        <begin position="131"/>
        <end position="152"/>
    </location>
</feature>
<dbReference type="PANTHER" id="PTHR31061">
    <property type="entry name" value="LD22376P"/>
    <property type="match status" value="1"/>
</dbReference>
<dbReference type="RefSeq" id="WP_146452150.1">
    <property type="nucleotide sequence ID" value="NZ_SJPS01000006.1"/>
</dbReference>
<evidence type="ECO:0000256" key="1">
    <source>
        <dbReference type="SAM" id="Phobius"/>
    </source>
</evidence>
<proteinExistence type="predicted"/>
<protein>
    <recommendedName>
        <fullName evidence="2">Heparan-alpha-glucosaminide N-acetyltransferase catalytic domain-containing protein</fullName>
    </recommendedName>
</protein>
<dbReference type="EMBL" id="SJPS01000006">
    <property type="protein sequence ID" value="TWU23660.1"/>
    <property type="molecule type" value="Genomic_DNA"/>
</dbReference>
<comment type="caution">
    <text evidence="3">The sequence shown here is derived from an EMBL/GenBank/DDBJ whole genome shotgun (WGS) entry which is preliminary data.</text>
</comment>
<dbReference type="Proteomes" id="UP000318437">
    <property type="component" value="Unassembled WGS sequence"/>
</dbReference>
<feature type="transmembrane region" description="Helical" evidence="1">
    <location>
        <begin position="333"/>
        <end position="355"/>
    </location>
</feature>
<dbReference type="InterPro" id="IPR012429">
    <property type="entry name" value="HGSNAT_cat"/>
</dbReference>
<evidence type="ECO:0000313" key="4">
    <source>
        <dbReference type="Proteomes" id="UP000318437"/>
    </source>
</evidence>
<keyword evidence="1" id="KW-0472">Membrane</keyword>
<evidence type="ECO:0000313" key="3">
    <source>
        <dbReference type="EMBL" id="TWU23660.1"/>
    </source>
</evidence>
<feature type="transmembrane region" description="Helical" evidence="1">
    <location>
        <begin position="20"/>
        <end position="40"/>
    </location>
</feature>
<dbReference type="OrthoDB" id="9788724at2"/>
<reference evidence="3 4" key="1">
    <citation type="submission" date="2019-02" db="EMBL/GenBank/DDBJ databases">
        <title>Deep-cultivation of Planctomycetes and their phenomic and genomic characterization uncovers novel biology.</title>
        <authorList>
            <person name="Wiegand S."/>
            <person name="Jogler M."/>
            <person name="Boedeker C."/>
            <person name="Pinto D."/>
            <person name="Vollmers J."/>
            <person name="Rivas-Marin E."/>
            <person name="Kohn T."/>
            <person name="Peeters S.H."/>
            <person name="Heuer A."/>
            <person name="Rast P."/>
            <person name="Oberbeckmann S."/>
            <person name="Bunk B."/>
            <person name="Jeske O."/>
            <person name="Meyerdierks A."/>
            <person name="Storesund J.E."/>
            <person name="Kallscheuer N."/>
            <person name="Luecker S."/>
            <person name="Lage O.M."/>
            <person name="Pohl T."/>
            <person name="Merkel B.J."/>
            <person name="Hornburger P."/>
            <person name="Mueller R.-W."/>
            <person name="Bruemmer F."/>
            <person name="Labrenz M."/>
            <person name="Spormann A.M."/>
            <person name="Op Den Camp H."/>
            <person name="Overmann J."/>
            <person name="Amann R."/>
            <person name="Jetten M.S.M."/>
            <person name="Mascher T."/>
            <person name="Medema M.H."/>
            <person name="Devos D.P."/>
            <person name="Kaster A.-K."/>
            <person name="Ovreas L."/>
            <person name="Rohde M."/>
            <person name="Galperin M.Y."/>
            <person name="Jogler C."/>
        </authorList>
    </citation>
    <scope>NUCLEOTIDE SEQUENCE [LARGE SCALE GENOMIC DNA]</scope>
    <source>
        <strain evidence="3 4">Pla144</strain>
    </source>
</reference>
<keyword evidence="4" id="KW-1185">Reference proteome</keyword>
<feature type="transmembrane region" description="Helical" evidence="1">
    <location>
        <begin position="104"/>
        <end position="125"/>
    </location>
</feature>
<feature type="transmembrane region" description="Helical" evidence="1">
    <location>
        <begin position="297"/>
        <end position="321"/>
    </location>
</feature>
<gene>
    <name evidence="3" type="ORF">Pla144_38350</name>
</gene>
<feature type="transmembrane region" description="Helical" evidence="1">
    <location>
        <begin position="387"/>
        <end position="408"/>
    </location>
</feature>
<sequence>MSCQIPAPSVATATINERLLSLDAFRGFVIGAMLLVNMTWNESVFPRQFFHVPWNDPQQGATFADLVFPWFLFIVGASIPFSMESRIRVGLSTARIVSSAARRAMILYLLGVLLTVAGTATTHPLSWQNLLQWNILQLIGAAYFVAICVWLLPTQWRIGFVFLVLIGRWVTMEVPSWETANELIVTRAPTDAPLGPGTWAHFDALRRIYSLEHLQPSVWRTFFGWFGASQEYLPGAAIAVLGGFTSSALAAQRTYHGAIRVVLAGAALVLVGFILQGNYQPTGGGLLGEITIPFSKWFFSPAYCLLAAGTGMLLFVAFFIVIDLKRWTTAWWLRVWGMNALALYVAAELSFKMVFSKWLIRLPSGGSDSLASGYLAWVEHSTGSPAIAGWSFVLGWLVMWWLVCWWLYRRGIFLRV</sequence>
<feature type="transmembrane region" description="Helical" evidence="1">
    <location>
        <begin position="258"/>
        <end position="277"/>
    </location>
</feature>
<name>A0A5C6CG84_9BACT</name>
<feature type="transmembrane region" description="Helical" evidence="1">
    <location>
        <begin position="60"/>
        <end position="83"/>
    </location>
</feature>